<dbReference type="RefSeq" id="XP_056551418.1">
    <property type="nucleotide sequence ID" value="XM_056702418.1"/>
</dbReference>
<protein>
    <submittedName>
        <fullName evidence="1">Uncharacterized protein</fullName>
    </submittedName>
</protein>
<dbReference type="EMBL" id="JAPZBS010000008">
    <property type="protein sequence ID" value="KAJ5363791.1"/>
    <property type="molecule type" value="Genomic_DNA"/>
</dbReference>
<proteinExistence type="predicted"/>
<accession>A0A9W9V2H9</accession>
<reference evidence="1" key="1">
    <citation type="submission" date="2022-11" db="EMBL/GenBank/DDBJ databases">
        <authorList>
            <person name="Petersen C."/>
        </authorList>
    </citation>
    <scope>NUCLEOTIDE SEQUENCE</scope>
    <source>
        <strain evidence="1">IBT 29864</strain>
    </source>
</reference>
<organism evidence="1 2">
    <name type="scientific">Penicillium cataractarum</name>
    <dbReference type="NCBI Taxonomy" id="2100454"/>
    <lineage>
        <taxon>Eukaryota</taxon>
        <taxon>Fungi</taxon>
        <taxon>Dikarya</taxon>
        <taxon>Ascomycota</taxon>
        <taxon>Pezizomycotina</taxon>
        <taxon>Eurotiomycetes</taxon>
        <taxon>Eurotiomycetidae</taxon>
        <taxon>Eurotiales</taxon>
        <taxon>Aspergillaceae</taxon>
        <taxon>Penicillium</taxon>
    </lineage>
</organism>
<keyword evidence="2" id="KW-1185">Reference proteome</keyword>
<evidence type="ECO:0000313" key="2">
    <source>
        <dbReference type="Proteomes" id="UP001147782"/>
    </source>
</evidence>
<dbReference type="AlphaFoldDB" id="A0A9W9V2H9"/>
<dbReference type="Proteomes" id="UP001147782">
    <property type="component" value="Unassembled WGS sequence"/>
</dbReference>
<name>A0A9W9V2H9_9EURO</name>
<evidence type="ECO:0000313" key="1">
    <source>
        <dbReference type="EMBL" id="KAJ5363791.1"/>
    </source>
</evidence>
<gene>
    <name evidence="1" type="ORF">N7496_009504</name>
</gene>
<reference evidence="1" key="2">
    <citation type="journal article" date="2023" name="IMA Fungus">
        <title>Comparative genomic study of the Penicillium genus elucidates a diverse pangenome and 15 lateral gene transfer events.</title>
        <authorList>
            <person name="Petersen C."/>
            <person name="Sorensen T."/>
            <person name="Nielsen M.R."/>
            <person name="Sondergaard T.E."/>
            <person name="Sorensen J.L."/>
            <person name="Fitzpatrick D.A."/>
            <person name="Frisvad J.C."/>
            <person name="Nielsen K.L."/>
        </authorList>
    </citation>
    <scope>NUCLEOTIDE SEQUENCE</scope>
    <source>
        <strain evidence="1">IBT 29864</strain>
    </source>
</reference>
<comment type="caution">
    <text evidence="1">The sequence shown here is derived from an EMBL/GenBank/DDBJ whole genome shotgun (WGS) entry which is preliminary data.</text>
</comment>
<sequence>MKSEHIPELRHLLTCRHYTIGSASGDQGPIYDRGRIPGASGHDLTSVNAACLGHDLLLGHTVYDTSRVILRPDETLVEDSVARVILWMRYAPTRRPSRYRPSRRRGLVLAAGFLPSVGHMVIQTGEGIQGPGTDEIDGK</sequence>
<dbReference type="GeneID" id="81441597"/>